<feature type="region of interest" description="Disordered" evidence="1">
    <location>
        <begin position="1"/>
        <end position="28"/>
    </location>
</feature>
<reference evidence="2" key="1">
    <citation type="submission" date="2018-05" db="EMBL/GenBank/DDBJ databases">
        <authorList>
            <person name="Lanie J.A."/>
            <person name="Ng W.-L."/>
            <person name="Kazmierczak K.M."/>
            <person name="Andrzejewski T.M."/>
            <person name="Davidsen T.M."/>
            <person name="Wayne K.J."/>
            <person name="Tettelin H."/>
            <person name="Glass J.I."/>
            <person name="Rusch D."/>
            <person name="Podicherti R."/>
            <person name="Tsui H.-C.T."/>
            <person name="Winkler M.E."/>
        </authorList>
    </citation>
    <scope>NUCLEOTIDE SEQUENCE</scope>
</reference>
<sequence length="54" mass="5544">VGDLWSSGEPSRPVRIRQRDPTHDGIPAADPAAIFSVRATSGSAGATSARAPVM</sequence>
<organism evidence="2">
    <name type="scientific">marine metagenome</name>
    <dbReference type="NCBI Taxonomy" id="408172"/>
    <lineage>
        <taxon>unclassified sequences</taxon>
        <taxon>metagenomes</taxon>
        <taxon>ecological metagenomes</taxon>
    </lineage>
</organism>
<evidence type="ECO:0000313" key="2">
    <source>
        <dbReference type="EMBL" id="SVC87995.1"/>
    </source>
</evidence>
<dbReference type="EMBL" id="UINC01116332">
    <property type="protein sequence ID" value="SVC87995.1"/>
    <property type="molecule type" value="Genomic_DNA"/>
</dbReference>
<feature type="non-terminal residue" evidence="2">
    <location>
        <position position="1"/>
    </location>
</feature>
<dbReference type="AlphaFoldDB" id="A0A382QT13"/>
<name>A0A382QT13_9ZZZZ</name>
<accession>A0A382QT13</accession>
<protein>
    <submittedName>
        <fullName evidence="2">Uncharacterized protein</fullName>
    </submittedName>
</protein>
<evidence type="ECO:0000256" key="1">
    <source>
        <dbReference type="SAM" id="MobiDB-lite"/>
    </source>
</evidence>
<proteinExistence type="predicted"/>
<gene>
    <name evidence="2" type="ORF">METZ01_LOCUS340849</name>
</gene>
<feature type="non-terminal residue" evidence="2">
    <location>
        <position position="54"/>
    </location>
</feature>